<protein>
    <submittedName>
        <fullName evidence="2">VOC family protein</fullName>
    </submittedName>
</protein>
<dbReference type="EMBL" id="JBHLVX010000025">
    <property type="protein sequence ID" value="MFC0267877.1"/>
    <property type="molecule type" value="Genomic_DNA"/>
</dbReference>
<keyword evidence="3" id="KW-1185">Reference proteome</keyword>
<dbReference type="Pfam" id="PF00903">
    <property type="entry name" value="Glyoxalase"/>
    <property type="match status" value="1"/>
</dbReference>
<dbReference type="InterPro" id="IPR037523">
    <property type="entry name" value="VOC_core"/>
</dbReference>
<gene>
    <name evidence="2" type="ORF">ACFFHW_07725</name>
</gene>
<reference evidence="2 3" key="1">
    <citation type="submission" date="2024-09" db="EMBL/GenBank/DDBJ databases">
        <authorList>
            <person name="Sun Q."/>
            <person name="Mori K."/>
        </authorList>
    </citation>
    <scope>NUCLEOTIDE SEQUENCE [LARGE SCALE GENOMIC DNA]</scope>
    <source>
        <strain evidence="2 3">CCM 7415</strain>
    </source>
</reference>
<dbReference type="PIRSF" id="PIRSF039020">
    <property type="entry name" value="EhpR"/>
    <property type="match status" value="1"/>
</dbReference>
<comment type="caution">
    <text evidence="2">The sequence shown here is derived from an EMBL/GenBank/DDBJ whole genome shotgun (WGS) entry which is preliminary data.</text>
</comment>
<dbReference type="Gene3D" id="3.30.720.110">
    <property type="match status" value="1"/>
</dbReference>
<dbReference type="RefSeq" id="WP_019952787.1">
    <property type="nucleotide sequence ID" value="NZ_JBHLVX010000025.1"/>
</dbReference>
<evidence type="ECO:0000313" key="3">
    <source>
        <dbReference type="Proteomes" id="UP001589814"/>
    </source>
</evidence>
<dbReference type="PANTHER" id="PTHR36503:SF3">
    <property type="entry name" value="BLR0126 PROTEIN"/>
    <property type="match status" value="1"/>
</dbReference>
<dbReference type="SUPFAM" id="SSF54593">
    <property type="entry name" value="Glyoxalase/Bleomycin resistance protein/Dihydroxybiphenyl dioxygenase"/>
    <property type="match status" value="1"/>
</dbReference>
<feature type="domain" description="VOC" evidence="1">
    <location>
        <begin position="3"/>
        <end position="120"/>
    </location>
</feature>
<dbReference type="Proteomes" id="UP001589814">
    <property type="component" value="Unassembled WGS sequence"/>
</dbReference>
<accession>A0ABV6G2K0</accession>
<dbReference type="InterPro" id="IPR004360">
    <property type="entry name" value="Glyas_Fos-R_dOase_dom"/>
</dbReference>
<dbReference type="Gene3D" id="3.30.720.120">
    <property type="match status" value="1"/>
</dbReference>
<proteinExistence type="predicted"/>
<sequence length="123" mass="13265">MNYRNSLLLHVEDMAASVDFYTRLMTSPPVESSPTFALFVLPTGLALGLWQCAGVVPAAGATSGSSELGFRLENSAEVDACHRQWSAAGARILLAPADLDFGRSFVAVDPDGHWLRVYHVEEA</sequence>
<name>A0ABV6G2K0_9GAMM</name>
<dbReference type="InterPro" id="IPR029068">
    <property type="entry name" value="Glyas_Bleomycin-R_OHBP_Dase"/>
</dbReference>
<dbReference type="PROSITE" id="PS51819">
    <property type="entry name" value="VOC"/>
    <property type="match status" value="1"/>
</dbReference>
<dbReference type="PANTHER" id="PTHR36503">
    <property type="entry name" value="BLR2520 PROTEIN"/>
    <property type="match status" value="1"/>
</dbReference>
<evidence type="ECO:0000259" key="1">
    <source>
        <dbReference type="PROSITE" id="PS51819"/>
    </source>
</evidence>
<dbReference type="InterPro" id="IPR026275">
    <property type="entry name" value="Glyoxalase/dOase/EhpR"/>
</dbReference>
<evidence type="ECO:0000313" key="2">
    <source>
        <dbReference type="EMBL" id="MFC0267877.1"/>
    </source>
</evidence>
<organism evidence="2 3">
    <name type="scientific">Kushneria aurantia</name>
    <dbReference type="NCBI Taxonomy" id="504092"/>
    <lineage>
        <taxon>Bacteria</taxon>
        <taxon>Pseudomonadati</taxon>
        <taxon>Pseudomonadota</taxon>
        <taxon>Gammaproteobacteria</taxon>
        <taxon>Oceanospirillales</taxon>
        <taxon>Halomonadaceae</taxon>
        <taxon>Kushneria</taxon>
    </lineage>
</organism>